<organism evidence="1 2">
    <name type="scientific">Thioclava indica</name>
    <dbReference type="NCBI Taxonomy" id="1353528"/>
    <lineage>
        <taxon>Bacteria</taxon>
        <taxon>Pseudomonadati</taxon>
        <taxon>Pseudomonadota</taxon>
        <taxon>Alphaproteobacteria</taxon>
        <taxon>Rhodobacterales</taxon>
        <taxon>Paracoccaceae</taxon>
        <taxon>Thioclava</taxon>
    </lineage>
</organism>
<gene>
    <name evidence="1" type="ORF">DT23_16985</name>
</gene>
<sequence>MQLRRRDHVNIQVTQVKAKVAWYRDILGLRTGPRPDFPIPGAWLYAEDTAMLHLVAVSEILADMPHDNGKF</sequence>
<dbReference type="SUPFAM" id="SSF54593">
    <property type="entry name" value="Glyoxalase/Bleomycin resistance protein/Dihydroxybiphenyl dioxygenase"/>
    <property type="match status" value="1"/>
</dbReference>
<dbReference type="InterPro" id="IPR029068">
    <property type="entry name" value="Glyas_Bleomycin-R_OHBP_Dase"/>
</dbReference>
<dbReference type="eggNOG" id="COG0346">
    <property type="taxonomic scope" value="Bacteria"/>
</dbReference>
<reference evidence="1 2" key="1">
    <citation type="journal article" date="2015" name="Antonie Van Leeuwenhoek">
        <title>Thioclava indica sp. nov., isolated from surface seawater of the Indian Ocean.</title>
        <authorList>
            <person name="Liu Y."/>
            <person name="Lai Q."/>
            <person name="Du J."/>
            <person name="Xu H."/>
            <person name="Jiang L."/>
            <person name="Shao Z."/>
        </authorList>
    </citation>
    <scope>NUCLEOTIDE SEQUENCE [LARGE SCALE GENOMIC DNA]</scope>
    <source>
        <strain evidence="1 2">DT23-4</strain>
    </source>
</reference>
<evidence type="ECO:0000313" key="2">
    <source>
        <dbReference type="Proteomes" id="UP000027471"/>
    </source>
</evidence>
<dbReference type="AlphaFoldDB" id="A0A074K6U5"/>
<dbReference type="STRING" id="1353528.DT23_16985"/>
<dbReference type="Proteomes" id="UP000027471">
    <property type="component" value="Unassembled WGS sequence"/>
</dbReference>
<proteinExistence type="predicted"/>
<comment type="caution">
    <text evidence="1">The sequence shown here is derived from an EMBL/GenBank/DDBJ whole genome shotgun (WGS) entry which is preliminary data.</text>
</comment>
<dbReference type="EMBL" id="AUNB01000041">
    <property type="protein sequence ID" value="KEO57282.1"/>
    <property type="molecule type" value="Genomic_DNA"/>
</dbReference>
<accession>A0A074K6U5</accession>
<evidence type="ECO:0008006" key="3">
    <source>
        <dbReference type="Google" id="ProtNLM"/>
    </source>
</evidence>
<name>A0A074K6U5_9RHOB</name>
<keyword evidence="2" id="KW-1185">Reference proteome</keyword>
<evidence type="ECO:0000313" key="1">
    <source>
        <dbReference type="EMBL" id="KEO57282.1"/>
    </source>
</evidence>
<protein>
    <recommendedName>
        <fullName evidence="3">VOC domain-containing protein</fullName>
    </recommendedName>
</protein>
<dbReference type="Gene3D" id="3.10.180.10">
    <property type="entry name" value="2,3-Dihydroxybiphenyl 1,2-Dioxygenase, domain 1"/>
    <property type="match status" value="1"/>
</dbReference>
<dbReference type="RefSeq" id="WP_081847167.1">
    <property type="nucleotide sequence ID" value="NZ_AUNB01000041.1"/>
</dbReference>